<keyword evidence="2" id="KW-0732">Signal</keyword>
<gene>
    <name evidence="3" type="ORF">V8G54_010047</name>
</gene>
<proteinExistence type="predicted"/>
<organism evidence="3 4">
    <name type="scientific">Vigna mungo</name>
    <name type="common">Black gram</name>
    <name type="synonym">Phaseolus mungo</name>
    <dbReference type="NCBI Taxonomy" id="3915"/>
    <lineage>
        <taxon>Eukaryota</taxon>
        <taxon>Viridiplantae</taxon>
        <taxon>Streptophyta</taxon>
        <taxon>Embryophyta</taxon>
        <taxon>Tracheophyta</taxon>
        <taxon>Spermatophyta</taxon>
        <taxon>Magnoliopsida</taxon>
        <taxon>eudicotyledons</taxon>
        <taxon>Gunneridae</taxon>
        <taxon>Pentapetalae</taxon>
        <taxon>rosids</taxon>
        <taxon>fabids</taxon>
        <taxon>Fabales</taxon>
        <taxon>Fabaceae</taxon>
        <taxon>Papilionoideae</taxon>
        <taxon>50 kb inversion clade</taxon>
        <taxon>NPAAA clade</taxon>
        <taxon>indigoferoid/millettioid clade</taxon>
        <taxon>Phaseoleae</taxon>
        <taxon>Vigna</taxon>
    </lineage>
</organism>
<feature type="signal peptide" evidence="2">
    <location>
        <begin position="1"/>
        <end position="22"/>
    </location>
</feature>
<evidence type="ECO:0000256" key="1">
    <source>
        <dbReference type="SAM" id="MobiDB-lite"/>
    </source>
</evidence>
<dbReference type="AlphaFoldDB" id="A0AAQ3NXA8"/>
<dbReference type="EMBL" id="CP144698">
    <property type="protein sequence ID" value="WVZ17065.1"/>
    <property type="molecule type" value="Genomic_DNA"/>
</dbReference>
<dbReference type="Proteomes" id="UP001374535">
    <property type="component" value="Chromosome 3"/>
</dbReference>
<feature type="chain" id="PRO_5042937448" evidence="2">
    <location>
        <begin position="23"/>
        <end position="106"/>
    </location>
</feature>
<feature type="region of interest" description="Disordered" evidence="1">
    <location>
        <begin position="49"/>
        <end position="73"/>
    </location>
</feature>
<evidence type="ECO:0000313" key="3">
    <source>
        <dbReference type="EMBL" id="WVZ17065.1"/>
    </source>
</evidence>
<evidence type="ECO:0000256" key="2">
    <source>
        <dbReference type="SAM" id="SignalP"/>
    </source>
</evidence>
<name>A0AAQ3NXA8_VIGMU</name>
<keyword evidence="4" id="KW-1185">Reference proteome</keyword>
<reference evidence="3 4" key="1">
    <citation type="journal article" date="2023" name="Life. Sci Alliance">
        <title>Evolutionary insights into 3D genome organization and epigenetic landscape of Vigna mungo.</title>
        <authorList>
            <person name="Junaid A."/>
            <person name="Singh B."/>
            <person name="Bhatia S."/>
        </authorList>
    </citation>
    <scope>NUCLEOTIDE SEQUENCE [LARGE SCALE GENOMIC DNA]</scope>
    <source>
        <strain evidence="3">Urdbean</strain>
    </source>
</reference>
<feature type="compositionally biased region" description="Low complexity" evidence="1">
    <location>
        <begin position="59"/>
        <end position="73"/>
    </location>
</feature>
<sequence length="106" mass="12014">MMTTRVRSAASLFSYIVQLVMSSESMPPSKPKSAPEAPTEMFDWMKRAESKLPPNPDMTNSSPISTNPNSCSSRIPITRIPNIFANRWKTPPCSHIQLIRRHPWCL</sequence>
<evidence type="ECO:0000313" key="4">
    <source>
        <dbReference type="Proteomes" id="UP001374535"/>
    </source>
</evidence>
<accession>A0AAQ3NXA8</accession>
<protein>
    <submittedName>
        <fullName evidence="3">Uncharacterized protein</fullName>
    </submittedName>
</protein>